<proteinExistence type="predicted"/>
<feature type="non-terminal residue" evidence="1">
    <location>
        <position position="177"/>
    </location>
</feature>
<evidence type="ECO:0008006" key="2">
    <source>
        <dbReference type="Google" id="ProtNLM"/>
    </source>
</evidence>
<comment type="caution">
    <text evidence="1">The sequence shown here is derived from an EMBL/GenBank/DDBJ whole genome shotgun (WGS) entry which is preliminary data.</text>
</comment>
<organism evidence="1">
    <name type="scientific">Solanum chilense</name>
    <name type="common">Tomato</name>
    <name type="synonym">Lycopersicon chilense</name>
    <dbReference type="NCBI Taxonomy" id="4083"/>
    <lineage>
        <taxon>Eukaryota</taxon>
        <taxon>Viridiplantae</taxon>
        <taxon>Streptophyta</taxon>
        <taxon>Embryophyta</taxon>
        <taxon>Tracheophyta</taxon>
        <taxon>Spermatophyta</taxon>
        <taxon>Magnoliopsida</taxon>
        <taxon>eudicotyledons</taxon>
        <taxon>Gunneridae</taxon>
        <taxon>Pentapetalae</taxon>
        <taxon>asterids</taxon>
        <taxon>lamiids</taxon>
        <taxon>Solanales</taxon>
        <taxon>Solanaceae</taxon>
        <taxon>Solanoideae</taxon>
        <taxon>Solaneae</taxon>
        <taxon>Solanum</taxon>
        <taxon>Solanum subgen. Lycopersicon</taxon>
    </lineage>
</organism>
<dbReference type="EMBL" id="RXGB01004188">
    <property type="protein sequence ID" value="TMW90293.1"/>
    <property type="molecule type" value="Genomic_DNA"/>
</dbReference>
<evidence type="ECO:0000313" key="1">
    <source>
        <dbReference type="EMBL" id="TMW90293.1"/>
    </source>
</evidence>
<dbReference type="AlphaFoldDB" id="A0A6N2BDU4"/>
<sequence length="177" mass="20487">MSPVKRKLYIDTFDQTKIQKKVRSKITRKRNEDTTLIENLTTEAVSSSQAEVEFFQKEYEQRKVVEEEEDRKQEGFEEQGKINKVQEEEGENTEVVVVEQQAFKNYVWGHESLYLTINYMLRPLVEKISNLFGFPWAFMTSHVLQHVSHVATDDSSVATFVTHVATDNSSIATDNSC</sequence>
<protein>
    <recommendedName>
        <fullName evidence="2">DUF1985 domain-containing protein</fullName>
    </recommendedName>
</protein>
<name>A0A6N2BDU4_SOLCI</name>
<gene>
    <name evidence="1" type="ORF">EJD97_015955</name>
</gene>
<accession>A0A6N2BDU4</accession>
<reference evidence="1" key="1">
    <citation type="submission" date="2019-05" db="EMBL/GenBank/DDBJ databases">
        <title>The de novo reference genome and transcriptome assemblies of the wild tomato species Solanum chilense.</title>
        <authorList>
            <person name="Stam R."/>
            <person name="Nosenko T."/>
            <person name="Hoerger A.C."/>
            <person name="Stephan W."/>
            <person name="Seidel M.A."/>
            <person name="Kuhn J.M.M."/>
            <person name="Haberer G."/>
            <person name="Tellier A."/>
        </authorList>
    </citation>
    <scope>NUCLEOTIDE SEQUENCE</scope>
    <source>
        <tissue evidence="1">Mature leaves</tissue>
    </source>
</reference>